<dbReference type="PROSITE" id="PS50943">
    <property type="entry name" value="HTH_CROC1"/>
    <property type="match status" value="1"/>
</dbReference>
<name>A0ABP9X5J1_9CHLR</name>
<evidence type="ECO:0000313" key="3">
    <source>
        <dbReference type="Proteomes" id="UP001428290"/>
    </source>
</evidence>
<organism evidence="2 3">
    <name type="scientific">Herpetosiphon gulosus</name>
    <dbReference type="NCBI Taxonomy" id="1973496"/>
    <lineage>
        <taxon>Bacteria</taxon>
        <taxon>Bacillati</taxon>
        <taxon>Chloroflexota</taxon>
        <taxon>Chloroflexia</taxon>
        <taxon>Herpetosiphonales</taxon>
        <taxon>Herpetosiphonaceae</taxon>
        <taxon>Herpetosiphon</taxon>
    </lineage>
</organism>
<dbReference type="CDD" id="cd00093">
    <property type="entry name" value="HTH_XRE"/>
    <property type="match status" value="1"/>
</dbReference>
<keyword evidence="3" id="KW-1185">Reference proteome</keyword>
<reference evidence="2 3" key="1">
    <citation type="submission" date="2024-02" db="EMBL/GenBank/DDBJ databases">
        <title>Herpetosiphon gulosus NBRC 112829.</title>
        <authorList>
            <person name="Ichikawa N."/>
            <person name="Katano-Makiyama Y."/>
            <person name="Hidaka K."/>
        </authorList>
    </citation>
    <scope>NUCLEOTIDE SEQUENCE [LARGE SCALE GENOMIC DNA]</scope>
    <source>
        <strain evidence="2 3">NBRC 112829</strain>
    </source>
</reference>
<dbReference type="InterPro" id="IPR001387">
    <property type="entry name" value="Cro/C1-type_HTH"/>
</dbReference>
<dbReference type="SUPFAM" id="SSF47413">
    <property type="entry name" value="lambda repressor-like DNA-binding domains"/>
    <property type="match status" value="1"/>
</dbReference>
<dbReference type="EMBL" id="BAABRU010000021">
    <property type="protein sequence ID" value="GAA5530670.1"/>
    <property type="molecule type" value="Genomic_DNA"/>
</dbReference>
<dbReference type="SMART" id="SM00530">
    <property type="entry name" value="HTH_XRE"/>
    <property type="match status" value="1"/>
</dbReference>
<dbReference type="RefSeq" id="WP_345724269.1">
    <property type="nucleotide sequence ID" value="NZ_BAABRU010000021.1"/>
</dbReference>
<sequence length="503" mass="57060">MGRKSKQGTSYLRLLREERGISLTEMVRLVGYTKGYISAVETGVSKPTSAFLHAYERALGLGEGSLAASAEQAISQVLTTAQAGLMPEPPKLDPALLPVANKGAVLEGVQSILLQAIAMVTAAAKQSPWPGAEIVVTFQSEHDPLTVFPELAVPWRAALRQALHAGWNVVHLWRLRIENQHRFELIARMLSMLGYRGKYQPYLFPNHVLPGAPADVIIVPGQGALWLFGSRQSKHVDSGFFFPPDSPHYPLISQFATTMRSQTQPLLEVYPERSLDFKALALQFEVEDGAQLLLKEGLSFQSMPIAIRNACIQRILQAPLVRSLQEQTHLEVWCQQLLDHHRQRVHLFEQFLQDRQHEARHVVTKTAILRLLSHGELPADDWLRDQPQSQLTVAEALAWLRHVIWLLQVYPNYQLAIVDAIDPAYFPVAWKVEGRQTLILESWQAADTEDGRENVNIIIHDRTIAQSFREHFFNYWERLSSRERNKDCVIDWLQSQVMQPVKL</sequence>
<protein>
    <recommendedName>
        <fullName evidence="1">HTH cro/C1-type domain-containing protein</fullName>
    </recommendedName>
</protein>
<dbReference type="Proteomes" id="UP001428290">
    <property type="component" value="Unassembled WGS sequence"/>
</dbReference>
<dbReference type="Gene3D" id="1.10.260.40">
    <property type="entry name" value="lambda repressor-like DNA-binding domains"/>
    <property type="match status" value="1"/>
</dbReference>
<evidence type="ECO:0000313" key="2">
    <source>
        <dbReference type="EMBL" id="GAA5530670.1"/>
    </source>
</evidence>
<gene>
    <name evidence="2" type="ORF">Hgul01_04493</name>
</gene>
<feature type="domain" description="HTH cro/C1-type" evidence="1">
    <location>
        <begin position="12"/>
        <end position="66"/>
    </location>
</feature>
<comment type="caution">
    <text evidence="2">The sequence shown here is derived from an EMBL/GenBank/DDBJ whole genome shotgun (WGS) entry which is preliminary data.</text>
</comment>
<proteinExistence type="predicted"/>
<dbReference type="Pfam" id="PF13560">
    <property type="entry name" value="HTH_31"/>
    <property type="match status" value="1"/>
</dbReference>
<dbReference type="InterPro" id="IPR010982">
    <property type="entry name" value="Lambda_DNA-bd_dom_sf"/>
</dbReference>
<evidence type="ECO:0000259" key="1">
    <source>
        <dbReference type="PROSITE" id="PS50943"/>
    </source>
</evidence>
<accession>A0ABP9X5J1</accession>